<comment type="caution">
    <text evidence="2">The sequence shown here is derived from an EMBL/GenBank/DDBJ whole genome shotgun (WGS) entry which is preliminary data.</text>
</comment>
<name>A0A5S4GZW1_9ACTN</name>
<proteinExistence type="predicted"/>
<sequence length="70" mass="7458">MIPTPHLSAVKWRKASRSAHEGGDCVEVAGVSQVVAVRDSKDPDGPKLAFSSSEWRAFASRITSGAHDLP</sequence>
<dbReference type="AlphaFoldDB" id="A0A5S4GZW1"/>
<reference evidence="2 3" key="1">
    <citation type="submission" date="2019-05" db="EMBL/GenBank/DDBJ databases">
        <title>Draft genome sequence of Actinomadura geliboluensis A8036.</title>
        <authorList>
            <person name="Saricaoglu S."/>
            <person name="Isik K."/>
        </authorList>
    </citation>
    <scope>NUCLEOTIDE SEQUENCE [LARGE SCALE GENOMIC DNA]</scope>
    <source>
        <strain evidence="2 3">A8036</strain>
    </source>
</reference>
<dbReference type="Pfam" id="PF04149">
    <property type="entry name" value="DUF397"/>
    <property type="match status" value="1"/>
</dbReference>
<dbReference type="RefSeq" id="WP_138637274.1">
    <property type="nucleotide sequence ID" value="NZ_VCKZ01000103.1"/>
</dbReference>
<protein>
    <submittedName>
        <fullName evidence="2">DUF397 domain-containing protein</fullName>
    </submittedName>
</protein>
<dbReference type="Proteomes" id="UP000305238">
    <property type="component" value="Unassembled WGS sequence"/>
</dbReference>
<dbReference type="OrthoDB" id="4316979at2"/>
<evidence type="ECO:0000313" key="3">
    <source>
        <dbReference type="Proteomes" id="UP000305238"/>
    </source>
</evidence>
<feature type="domain" description="DUF397" evidence="1">
    <location>
        <begin position="11"/>
        <end position="61"/>
    </location>
</feature>
<dbReference type="EMBL" id="VCKZ01000103">
    <property type="protein sequence ID" value="TMR38505.1"/>
    <property type="molecule type" value="Genomic_DNA"/>
</dbReference>
<evidence type="ECO:0000313" key="2">
    <source>
        <dbReference type="EMBL" id="TMR38505.1"/>
    </source>
</evidence>
<gene>
    <name evidence="2" type="ORF">ETD96_16140</name>
</gene>
<evidence type="ECO:0000259" key="1">
    <source>
        <dbReference type="Pfam" id="PF04149"/>
    </source>
</evidence>
<dbReference type="InterPro" id="IPR007278">
    <property type="entry name" value="DUF397"/>
</dbReference>
<organism evidence="2 3">
    <name type="scientific">Actinomadura geliboluensis</name>
    <dbReference type="NCBI Taxonomy" id="882440"/>
    <lineage>
        <taxon>Bacteria</taxon>
        <taxon>Bacillati</taxon>
        <taxon>Actinomycetota</taxon>
        <taxon>Actinomycetes</taxon>
        <taxon>Streptosporangiales</taxon>
        <taxon>Thermomonosporaceae</taxon>
        <taxon>Actinomadura</taxon>
    </lineage>
</organism>
<accession>A0A5S4GZW1</accession>
<keyword evidence="3" id="KW-1185">Reference proteome</keyword>